<name>A0AAU8EIS0_9CAUD</name>
<protein>
    <submittedName>
        <fullName evidence="1">Uncharacterized protein</fullName>
    </submittedName>
</protein>
<dbReference type="EMBL" id="PP844715">
    <property type="protein sequence ID" value="XCG99079.1"/>
    <property type="molecule type" value="Genomic_DNA"/>
</dbReference>
<reference evidence="1" key="1">
    <citation type="submission" date="2024-05" db="EMBL/GenBank/DDBJ databases">
        <title>Genomic characterization and preclinical evaluation of Acinetobacter phage vB_AbaM-SPA against clinical multidrug-resistant Acinetobacter baumannii.</title>
        <authorList>
            <person name="Elshamy A.A."/>
            <person name="Saad B.T."/>
            <person name="Mabrouk S.S."/>
            <person name="Aboshanab K.M."/>
        </authorList>
    </citation>
    <scope>NUCLEOTIDE SEQUENCE</scope>
</reference>
<evidence type="ECO:0000313" key="1">
    <source>
        <dbReference type="EMBL" id="XCG99079.1"/>
    </source>
</evidence>
<proteinExistence type="predicted"/>
<accession>A0AAU8EIS0</accession>
<organism evidence="1">
    <name type="scientific">Acinetobacter phage vB_AbaM-SPA</name>
    <dbReference type="NCBI Taxonomy" id="3161144"/>
    <lineage>
        <taxon>Viruses</taxon>
        <taxon>Duplodnaviria</taxon>
        <taxon>Heunggongvirae</taxon>
        <taxon>Uroviricota</taxon>
        <taxon>Caudoviricetes</taxon>
        <taxon>Obolenskvirus</taxon>
    </lineage>
</organism>
<sequence length="84" mass="10010">MKMNTTINDGFMNPDRFGYAVVPFKISDKEPRKDVPIWRINRTNARSMGKRFYEHTKPCKCGSLLRRVYNNECFDCWKEGKNEK</sequence>